<comment type="caution">
    <text evidence="1">The sequence shown here is derived from an EMBL/GenBank/DDBJ whole genome shotgun (WGS) entry which is preliminary data.</text>
</comment>
<sequence>MEIEQIYKNKEETMEFEHKLEKLISEVNNKTEINNYVFLSLGKSSVKAQVKLLKKTNYLKQDISKLALKFKKKSGEFPEWIKLDIVTSTEKILFKELKKTLINTRRNYVDFGIAFD</sequence>
<gene>
    <name evidence="1" type="ORF">Q604_UNBC07885G0001</name>
</gene>
<organism evidence="1">
    <name type="scientific">human gut metagenome</name>
    <dbReference type="NCBI Taxonomy" id="408170"/>
    <lineage>
        <taxon>unclassified sequences</taxon>
        <taxon>metagenomes</taxon>
        <taxon>organismal metagenomes</taxon>
    </lineage>
</organism>
<feature type="non-terminal residue" evidence="1">
    <location>
        <position position="116"/>
    </location>
</feature>
<proteinExistence type="predicted"/>
<evidence type="ECO:0000313" key="1">
    <source>
        <dbReference type="EMBL" id="ETJ37934.1"/>
    </source>
</evidence>
<protein>
    <submittedName>
        <fullName evidence="1">Uncharacterized protein</fullName>
    </submittedName>
</protein>
<accession>W1Y9W5</accession>
<reference evidence="1" key="1">
    <citation type="submission" date="2013-12" db="EMBL/GenBank/DDBJ databases">
        <title>A Varibaculum cambriense genome reconstructed from a premature infant gut community with otherwise low bacterial novelty that shifts toward anaerobic metabolism during the third week of life.</title>
        <authorList>
            <person name="Brown C.T."/>
            <person name="Sharon I."/>
            <person name="Thomas B.C."/>
            <person name="Castelle C.J."/>
            <person name="Morowitz M.J."/>
            <person name="Banfield J.F."/>
        </authorList>
    </citation>
    <scope>NUCLEOTIDE SEQUENCE</scope>
</reference>
<dbReference type="EMBL" id="AZMM01007885">
    <property type="protein sequence ID" value="ETJ37934.1"/>
    <property type="molecule type" value="Genomic_DNA"/>
</dbReference>
<name>W1Y9W5_9ZZZZ</name>
<dbReference type="AlphaFoldDB" id="W1Y9W5"/>